<dbReference type="EMBL" id="JAIXMP010000002">
    <property type="protein sequence ID" value="KAI9277075.1"/>
    <property type="molecule type" value="Genomic_DNA"/>
</dbReference>
<evidence type="ECO:0000256" key="2">
    <source>
        <dbReference type="ARBA" id="ARBA00022692"/>
    </source>
</evidence>
<dbReference type="SUPFAM" id="SSF52058">
    <property type="entry name" value="L domain-like"/>
    <property type="match status" value="1"/>
</dbReference>
<dbReference type="Gene3D" id="3.80.10.10">
    <property type="entry name" value="Ribonuclease Inhibitor"/>
    <property type="match status" value="3"/>
</dbReference>
<dbReference type="InterPro" id="IPR032675">
    <property type="entry name" value="LRR_dom_sf"/>
</dbReference>
<dbReference type="PROSITE" id="PS51450">
    <property type="entry name" value="LRR"/>
    <property type="match status" value="1"/>
</dbReference>
<dbReference type="PANTHER" id="PTHR48057">
    <property type="entry name" value="LEUCINE-RICH REPEAT SERINE/THREONINE-PROTEIN KINASE 1"/>
    <property type="match status" value="1"/>
</dbReference>
<accession>A0AAD5KPT2</accession>
<evidence type="ECO:0000313" key="8">
    <source>
        <dbReference type="Proteomes" id="UP001209540"/>
    </source>
</evidence>
<sequence>TTPPTDSEPVGTGVVSEETCNALKQLFNGLNGNGWVISTGWSGTDMTSCCNGWFGVTCNNGAVTKIELPYNNLVGALPDVFGSIGTLTNLDLSHNQISGSIPVSLSANMANLRFLNLDVNSMGGDLPGFQNMPMLGSIHLKNNSFTGSIPDSWGSILTLTDIYLSNNNLTGPFPGAVLPLNQLVNLALDNNQINGVIPASLGSMTSLQTFNLKDNHILGPLPESIGNLTGLTSFDLSNNRLRGNISPNIGKLQKLKRIMLGHNGLNGAIPAEFGTLAALEYIQLNYNALNGEFPSFMAPRALGYCYMTPNQFQLCPDQTIVGNPDSMAFQCATDCIIGSTRPGAGSSIRVNMVTLATLAMVALGFVLIC</sequence>
<keyword evidence="3" id="KW-0677">Repeat</keyword>
<comment type="subcellular location">
    <subcellularLocation>
        <location evidence="1">Membrane</location>
    </subcellularLocation>
</comment>
<dbReference type="InterPro" id="IPR052595">
    <property type="entry name" value="LRRC69/RLP"/>
</dbReference>
<reference evidence="7" key="1">
    <citation type="journal article" date="2022" name="IScience">
        <title>Evolution of zygomycete secretomes and the origins of terrestrial fungal ecologies.</title>
        <authorList>
            <person name="Chang Y."/>
            <person name="Wang Y."/>
            <person name="Mondo S."/>
            <person name="Ahrendt S."/>
            <person name="Andreopoulos W."/>
            <person name="Barry K."/>
            <person name="Beard J."/>
            <person name="Benny G.L."/>
            <person name="Blankenship S."/>
            <person name="Bonito G."/>
            <person name="Cuomo C."/>
            <person name="Desiro A."/>
            <person name="Gervers K.A."/>
            <person name="Hundley H."/>
            <person name="Kuo A."/>
            <person name="LaButti K."/>
            <person name="Lang B.F."/>
            <person name="Lipzen A."/>
            <person name="O'Donnell K."/>
            <person name="Pangilinan J."/>
            <person name="Reynolds N."/>
            <person name="Sandor L."/>
            <person name="Smith M.E."/>
            <person name="Tsang A."/>
            <person name="Grigoriev I.V."/>
            <person name="Stajich J.E."/>
            <person name="Spatafora J.W."/>
        </authorList>
    </citation>
    <scope>NUCLEOTIDE SEQUENCE</scope>
    <source>
        <strain evidence="7">RSA 2281</strain>
    </source>
</reference>
<dbReference type="Pfam" id="PF00560">
    <property type="entry name" value="LRR_1"/>
    <property type="match status" value="2"/>
</dbReference>
<protein>
    <recommendedName>
        <fullName evidence="9">Leucine-rich repeat-containing N-terminal plant-type domain-containing protein</fullName>
    </recommendedName>
</protein>
<dbReference type="GO" id="GO:0016020">
    <property type="term" value="C:membrane"/>
    <property type="evidence" value="ECO:0007669"/>
    <property type="project" value="UniProtKB-SubCell"/>
</dbReference>
<name>A0AAD5KPT2_9FUNG</name>
<dbReference type="AlphaFoldDB" id="A0AAD5KPT2"/>
<evidence type="ECO:0000256" key="5">
    <source>
        <dbReference type="ARBA" id="ARBA00023136"/>
    </source>
</evidence>
<dbReference type="PRINTS" id="PR00019">
    <property type="entry name" value="LEURICHRPT"/>
</dbReference>
<evidence type="ECO:0000256" key="4">
    <source>
        <dbReference type="ARBA" id="ARBA00022989"/>
    </source>
</evidence>
<evidence type="ECO:0000256" key="6">
    <source>
        <dbReference type="SAM" id="Phobius"/>
    </source>
</evidence>
<dbReference type="InterPro" id="IPR001611">
    <property type="entry name" value="Leu-rich_rpt"/>
</dbReference>
<comment type="caution">
    <text evidence="7">The sequence shown here is derived from an EMBL/GenBank/DDBJ whole genome shotgun (WGS) entry which is preliminary data.</text>
</comment>
<organism evidence="7 8">
    <name type="scientific">Phascolomyces articulosus</name>
    <dbReference type="NCBI Taxonomy" id="60185"/>
    <lineage>
        <taxon>Eukaryota</taxon>
        <taxon>Fungi</taxon>
        <taxon>Fungi incertae sedis</taxon>
        <taxon>Mucoromycota</taxon>
        <taxon>Mucoromycotina</taxon>
        <taxon>Mucoromycetes</taxon>
        <taxon>Mucorales</taxon>
        <taxon>Lichtheimiaceae</taxon>
        <taxon>Phascolomyces</taxon>
    </lineage>
</organism>
<dbReference type="FunFam" id="3.80.10.10:FF:000129">
    <property type="entry name" value="Leucine-rich repeat receptor-like kinase"/>
    <property type="match status" value="1"/>
</dbReference>
<keyword evidence="8" id="KW-1185">Reference proteome</keyword>
<dbReference type="Proteomes" id="UP001209540">
    <property type="component" value="Unassembled WGS sequence"/>
</dbReference>
<keyword evidence="2 6" id="KW-0812">Transmembrane</keyword>
<evidence type="ECO:0000256" key="3">
    <source>
        <dbReference type="ARBA" id="ARBA00022737"/>
    </source>
</evidence>
<evidence type="ECO:0000256" key="1">
    <source>
        <dbReference type="ARBA" id="ARBA00004370"/>
    </source>
</evidence>
<dbReference type="PANTHER" id="PTHR48057:SF29">
    <property type="entry name" value="OS02G0609900 PROTEIN"/>
    <property type="match status" value="1"/>
</dbReference>
<evidence type="ECO:0008006" key="9">
    <source>
        <dbReference type="Google" id="ProtNLM"/>
    </source>
</evidence>
<evidence type="ECO:0000313" key="7">
    <source>
        <dbReference type="EMBL" id="KAI9277075.1"/>
    </source>
</evidence>
<feature type="transmembrane region" description="Helical" evidence="6">
    <location>
        <begin position="348"/>
        <end position="368"/>
    </location>
</feature>
<gene>
    <name evidence="7" type="ORF">BDA99DRAFT_430195</name>
</gene>
<feature type="non-terminal residue" evidence="7">
    <location>
        <position position="1"/>
    </location>
</feature>
<reference evidence="7" key="2">
    <citation type="submission" date="2023-02" db="EMBL/GenBank/DDBJ databases">
        <authorList>
            <consortium name="DOE Joint Genome Institute"/>
            <person name="Mondo S.J."/>
            <person name="Chang Y."/>
            <person name="Wang Y."/>
            <person name="Ahrendt S."/>
            <person name="Andreopoulos W."/>
            <person name="Barry K."/>
            <person name="Beard J."/>
            <person name="Benny G.L."/>
            <person name="Blankenship S."/>
            <person name="Bonito G."/>
            <person name="Cuomo C."/>
            <person name="Desiro A."/>
            <person name="Gervers K.A."/>
            <person name="Hundley H."/>
            <person name="Kuo A."/>
            <person name="LaButti K."/>
            <person name="Lang B.F."/>
            <person name="Lipzen A."/>
            <person name="O'Donnell K."/>
            <person name="Pangilinan J."/>
            <person name="Reynolds N."/>
            <person name="Sandor L."/>
            <person name="Smith M.W."/>
            <person name="Tsang A."/>
            <person name="Grigoriev I.V."/>
            <person name="Stajich J.E."/>
            <person name="Spatafora J.W."/>
        </authorList>
    </citation>
    <scope>NUCLEOTIDE SEQUENCE</scope>
    <source>
        <strain evidence="7">RSA 2281</strain>
    </source>
</reference>
<dbReference type="Pfam" id="PF13855">
    <property type="entry name" value="LRR_8"/>
    <property type="match status" value="2"/>
</dbReference>
<proteinExistence type="predicted"/>
<keyword evidence="5 6" id="KW-0472">Membrane</keyword>
<dbReference type="FunFam" id="3.80.10.10:FF:000383">
    <property type="entry name" value="Leucine-rich repeat receptor protein kinase EMS1"/>
    <property type="match status" value="1"/>
</dbReference>
<keyword evidence="4 6" id="KW-1133">Transmembrane helix</keyword>